<organism evidence="11 12">
    <name type="scientific">Kurthia gibsonii</name>
    <dbReference type="NCBI Taxonomy" id="33946"/>
    <lineage>
        <taxon>Bacteria</taxon>
        <taxon>Bacillati</taxon>
        <taxon>Bacillota</taxon>
        <taxon>Bacilli</taxon>
        <taxon>Bacillales</taxon>
        <taxon>Caryophanaceae</taxon>
        <taxon>Kurthia</taxon>
    </lineage>
</organism>
<evidence type="ECO:0000256" key="6">
    <source>
        <dbReference type="ARBA" id="ARBA00022989"/>
    </source>
</evidence>
<dbReference type="Proteomes" id="UP001398420">
    <property type="component" value="Unassembled WGS sequence"/>
</dbReference>
<evidence type="ECO:0000256" key="9">
    <source>
        <dbReference type="SAM" id="Phobius"/>
    </source>
</evidence>
<feature type="transmembrane region" description="Helical" evidence="9">
    <location>
        <begin position="12"/>
        <end position="30"/>
    </location>
</feature>
<keyword evidence="7 9" id="KW-0472">Membrane</keyword>
<evidence type="ECO:0000259" key="10">
    <source>
        <dbReference type="Pfam" id="PF03553"/>
    </source>
</evidence>
<feature type="transmembrane region" description="Helical" evidence="9">
    <location>
        <begin position="36"/>
        <end position="54"/>
    </location>
</feature>
<comment type="subcellular location">
    <subcellularLocation>
        <location evidence="1">Cell membrane</location>
        <topology evidence="1">Multi-pass membrane protein</topology>
    </subcellularLocation>
</comment>
<feature type="transmembrane region" description="Helical" evidence="9">
    <location>
        <begin position="351"/>
        <end position="372"/>
    </location>
</feature>
<dbReference type="InterPro" id="IPR004770">
    <property type="entry name" value="Na/H_antiport_NhaC"/>
</dbReference>
<protein>
    <submittedName>
        <fullName evidence="11">Na+/H+ antiporter NhaC</fullName>
    </submittedName>
</protein>
<keyword evidence="3" id="KW-0050">Antiport</keyword>
<comment type="caution">
    <text evidence="11">The sequence shown here is derived from an EMBL/GenBank/DDBJ whole genome shotgun (WGS) entry which is preliminary data.</text>
</comment>
<feature type="domain" description="Na+/H+ antiporter NhaC-like C-terminal" evidence="10">
    <location>
        <begin position="159"/>
        <end position="451"/>
    </location>
</feature>
<evidence type="ECO:0000256" key="8">
    <source>
        <dbReference type="ARBA" id="ARBA00038435"/>
    </source>
</evidence>
<evidence type="ECO:0000256" key="5">
    <source>
        <dbReference type="ARBA" id="ARBA00022692"/>
    </source>
</evidence>
<dbReference type="PANTHER" id="PTHR33451:SF3">
    <property type="entry name" value="MALATE-2H(+)_NA(+)-LACTATE ANTIPORTER"/>
    <property type="match status" value="1"/>
</dbReference>
<evidence type="ECO:0000313" key="11">
    <source>
        <dbReference type="EMBL" id="MEL5989517.1"/>
    </source>
</evidence>
<comment type="similarity">
    <text evidence="8">Belongs to the NhaC Na(+)/H(+) (TC 2.A.35) antiporter family.</text>
</comment>
<feature type="transmembrane region" description="Helical" evidence="9">
    <location>
        <begin position="107"/>
        <end position="129"/>
    </location>
</feature>
<proteinExistence type="inferred from homology"/>
<dbReference type="PANTHER" id="PTHR33451">
    <property type="entry name" value="MALATE-2H(+)/NA(+)-LACTATE ANTIPORTER"/>
    <property type="match status" value="1"/>
</dbReference>
<feature type="transmembrane region" description="Helical" evidence="9">
    <location>
        <begin position="260"/>
        <end position="280"/>
    </location>
</feature>
<dbReference type="Pfam" id="PF03553">
    <property type="entry name" value="Na_H_antiporter"/>
    <property type="match status" value="1"/>
</dbReference>
<sequence length="488" mass="52096">MREKRVPTVGIALIPIVSMVVLLFVGVFMYGSDPHVPIMLSAVVASLVALYLGFSWKELEQGVMKGITLSLQALLILIILGTLISTWLAAGIVPTMIYYGVEFLSQGLFLPIAIVICSLVAVASGNAWTAAGTIGIAVMGIGTVFGYNPAMVAGAVISGCYFGDKLSPLSETTNMSPGITGVELFDHIRNMMFTTMPAWIISIILFFILGLSQNTKNGSADTIVTLQNDLKELFVISPWLLIVPVIVLMLIAFRMPAIPGLLIGSILGFVTAIIVQGASIKKVLGTMVSGYEGKSNNEVINNLLNNGGIETMMYTVSLVMLAMSLGGILETTGILEVLVNSLLNLAKSTGSLIATTVVTCISANVVACDQYLSILLPGRMYLTAYKKRGLHPKALSRTLEDAGTMSSPLVPWNTCGAFMAATLGVATIEYAPYAFLCIISPIIAILFGIFNIKIAKLDPQEQLEFAEATLAAEKLENSYVLNNKVDFD</sequence>
<accession>A0ABU9LNG4</accession>
<feature type="transmembrane region" description="Helical" evidence="9">
    <location>
        <begin position="193"/>
        <end position="213"/>
    </location>
</feature>
<keyword evidence="6 9" id="KW-1133">Transmembrane helix</keyword>
<dbReference type="RefSeq" id="WP_342303186.1">
    <property type="nucleotide sequence ID" value="NZ_JBCEWA010000014.1"/>
</dbReference>
<evidence type="ECO:0000313" key="12">
    <source>
        <dbReference type="Proteomes" id="UP001398420"/>
    </source>
</evidence>
<keyword evidence="12" id="KW-1185">Reference proteome</keyword>
<evidence type="ECO:0000256" key="7">
    <source>
        <dbReference type="ARBA" id="ARBA00023136"/>
    </source>
</evidence>
<feature type="transmembrane region" description="Helical" evidence="9">
    <location>
        <begin position="233"/>
        <end position="253"/>
    </location>
</feature>
<evidence type="ECO:0000256" key="4">
    <source>
        <dbReference type="ARBA" id="ARBA00022475"/>
    </source>
</evidence>
<keyword evidence="4" id="KW-1003">Cell membrane</keyword>
<dbReference type="NCBIfam" id="TIGR00931">
    <property type="entry name" value="antiport_nhaC"/>
    <property type="match status" value="1"/>
</dbReference>
<feature type="transmembrane region" description="Helical" evidence="9">
    <location>
        <begin position="312"/>
        <end position="339"/>
    </location>
</feature>
<feature type="transmembrane region" description="Helical" evidence="9">
    <location>
        <begin position="74"/>
        <end position="101"/>
    </location>
</feature>
<evidence type="ECO:0000256" key="1">
    <source>
        <dbReference type="ARBA" id="ARBA00004651"/>
    </source>
</evidence>
<gene>
    <name evidence="11" type="primary">nhaC</name>
    <name evidence="11" type="ORF">AAF454_13985</name>
</gene>
<evidence type="ECO:0000256" key="2">
    <source>
        <dbReference type="ARBA" id="ARBA00022448"/>
    </source>
</evidence>
<dbReference type="EMBL" id="JBCEWA010000014">
    <property type="protein sequence ID" value="MEL5989517.1"/>
    <property type="molecule type" value="Genomic_DNA"/>
</dbReference>
<reference evidence="11 12" key="1">
    <citation type="submission" date="2024-04" db="EMBL/GenBank/DDBJ databases">
        <authorList>
            <person name="Wu Y.S."/>
            <person name="Zhang L."/>
        </authorList>
    </citation>
    <scope>NUCLEOTIDE SEQUENCE [LARGE SCALE GENOMIC DNA]</scope>
    <source>
        <strain evidence="11 12">KG-01</strain>
    </source>
</reference>
<keyword evidence="5 9" id="KW-0812">Transmembrane</keyword>
<dbReference type="InterPro" id="IPR052180">
    <property type="entry name" value="NhaC_Na-H+_Antiporter"/>
</dbReference>
<evidence type="ECO:0000256" key="3">
    <source>
        <dbReference type="ARBA" id="ARBA00022449"/>
    </source>
</evidence>
<feature type="transmembrane region" description="Helical" evidence="9">
    <location>
        <begin position="430"/>
        <end position="450"/>
    </location>
</feature>
<dbReference type="InterPro" id="IPR018461">
    <property type="entry name" value="Na/H_Antiport_NhaC-like_C"/>
</dbReference>
<keyword evidence="2" id="KW-0813">Transport</keyword>
<name>A0ABU9LNG4_9BACL</name>